<dbReference type="GO" id="GO:0005634">
    <property type="term" value="C:nucleus"/>
    <property type="evidence" value="ECO:0007669"/>
    <property type="project" value="TreeGrafter"/>
</dbReference>
<sequence>WKYSFPDWMREVKRKRFPYVAQSGDHVVYFPVGHEEYLSEVVDNELYPIDMKMRPGSDAIKKEEIVFAVVEEVKYILKHSPNSNWPRLTLMEEKRAFHGH</sequence>
<reference evidence="1" key="1">
    <citation type="submission" date="2023-10" db="EMBL/GenBank/DDBJ databases">
        <title>Genome assembly of Pristionchus species.</title>
        <authorList>
            <person name="Yoshida K."/>
            <person name="Sommer R.J."/>
        </authorList>
    </citation>
    <scope>NUCLEOTIDE SEQUENCE</scope>
    <source>
        <strain evidence="1">RS0144</strain>
    </source>
</reference>
<evidence type="ECO:0000313" key="1">
    <source>
        <dbReference type="EMBL" id="GMT01137.1"/>
    </source>
</evidence>
<dbReference type="PANTHER" id="PTHR16266:SF17">
    <property type="entry name" value="BRWD3"/>
    <property type="match status" value="1"/>
</dbReference>
<dbReference type="GO" id="GO:0007010">
    <property type="term" value="P:cytoskeleton organization"/>
    <property type="evidence" value="ECO:0007669"/>
    <property type="project" value="TreeGrafter"/>
</dbReference>
<dbReference type="GO" id="GO:0006357">
    <property type="term" value="P:regulation of transcription by RNA polymerase II"/>
    <property type="evidence" value="ECO:0007669"/>
    <property type="project" value="TreeGrafter"/>
</dbReference>
<evidence type="ECO:0000313" key="2">
    <source>
        <dbReference type="Proteomes" id="UP001432027"/>
    </source>
</evidence>
<feature type="non-terminal residue" evidence="1">
    <location>
        <position position="1"/>
    </location>
</feature>
<dbReference type="Proteomes" id="UP001432027">
    <property type="component" value="Unassembled WGS sequence"/>
</dbReference>
<comment type="caution">
    <text evidence="1">The sequence shown here is derived from an EMBL/GenBank/DDBJ whole genome shotgun (WGS) entry which is preliminary data.</text>
</comment>
<protein>
    <submittedName>
        <fullName evidence="1">Uncharacterized protein</fullName>
    </submittedName>
</protein>
<accession>A0AAV5U459</accession>
<keyword evidence="2" id="KW-1185">Reference proteome</keyword>
<gene>
    <name evidence="1" type="ORF">PENTCL1PPCAC_23311</name>
</gene>
<dbReference type="EMBL" id="BTSX01000005">
    <property type="protein sequence ID" value="GMT01137.1"/>
    <property type="molecule type" value="Genomic_DNA"/>
</dbReference>
<name>A0AAV5U459_9BILA</name>
<dbReference type="PANTHER" id="PTHR16266">
    <property type="entry name" value="WD REPEAT DOMAIN 9"/>
    <property type="match status" value="1"/>
</dbReference>
<dbReference type="AlphaFoldDB" id="A0AAV5U459"/>
<dbReference type="InterPro" id="IPR052060">
    <property type="entry name" value="Bromo_WD_repeat"/>
</dbReference>
<dbReference type="GO" id="GO:0008360">
    <property type="term" value="P:regulation of cell shape"/>
    <property type="evidence" value="ECO:0007669"/>
    <property type="project" value="TreeGrafter"/>
</dbReference>
<organism evidence="1 2">
    <name type="scientific">Pristionchus entomophagus</name>
    <dbReference type="NCBI Taxonomy" id="358040"/>
    <lineage>
        <taxon>Eukaryota</taxon>
        <taxon>Metazoa</taxon>
        <taxon>Ecdysozoa</taxon>
        <taxon>Nematoda</taxon>
        <taxon>Chromadorea</taxon>
        <taxon>Rhabditida</taxon>
        <taxon>Rhabditina</taxon>
        <taxon>Diplogasteromorpha</taxon>
        <taxon>Diplogasteroidea</taxon>
        <taxon>Neodiplogasteridae</taxon>
        <taxon>Pristionchus</taxon>
    </lineage>
</organism>
<proteinExistence type="predicted"/>